<dbReference type="InterPro" id="IPR000847">
    <property type="entry name" value="LysR_HTH_N"/>
</dbReference>
<evidence type="ECO:0000259" key="5">
    <source>
        <dbReference type="PROSITE" id="PS50931"/>
    </source>
</evidence>
<keyword evidence="3" id="KW-0238">DNA-binding</keyword>
<sequence length="295" mass="32974">MSSVCMTFTQLSIFALLAEQKSFTVVAHHLQISQSAISHAIKSLEQDWAVTLFHRDHNEVELTEAGARLLLHVQEILNISNQLKQEISDIHGFHSGTLRIGSFGASSSNVLIPLILEKFSAEYPNIEVFIKEGTDKDIAQWIQERSIDVGFVVLPDERFDTFSVMNDIFVALIPKSYELSRQSAVSLQELVEHPFLMTSAGSQSHVTEMFRKANLTPKIKCHFSQILTIINMVNNHAGVSIVADMALNQELMTLFPNVQKLPLSPNIKRSIGLAVKNKKQISPIVKAFIEIAQKV</sequence>
<dbReference type="PANTHER" id="PTHR30419:SF24">
    <property type="entry name" value="HTH-TYPE TRANSCRIPTIONAL REGULATOR CZCR"/>
    <property type="match status" value="1"/>
</dbReference>
<dbReference type="CDD" id="cd05466">
    <property type="entry name" value="PBP2_LTTR_substrate"/>
    <property type="match status" value="1"/>
</dbReference>
<dbReference type="FunFam" id="1.10.10.10:FF:000001">
    <property type="entry name" value="LysR family transcriptional regulator"/>
    <property type="match status" value="1"/>
</dbReference>
<evidence type="ECO:0000256" key="2">
    <source>
        <dbReference type="ARBA" id="ARBA00023015"/>
    </source>
</evidence>
<dbReference type="Gene3D" id="3.40.190.290">
    <property type="match status" value="1"/>
</dbReference>
<evidence type="ECO:0000256" key="4">
    <source>
        <dbReference type="ARBA" id="ARBA00023163"/>
    </source>
</evidence>
<accession>A0A3G2T2U4</accession>
<dbReference type="PROSITE" id="PS50931">
    <property type="entry name" value="HTH_LYSR"/>
    <property type="match status" value="1"/>
</dbReference>
<proteinExistence type="inferred from homology"/>
<protein>
    <submittedName>
        <fullName evidence="6">LysR family transcriptional regulator</fullName>
    </submittedName>
</protein>
<dbReference type="Gene3D" id="1.10.10.10">
    <property type="entry name" value="Winged helix-like DNA-binding domain superfamily/Winged helix DNA-binding domain"/>
    <property type="match status" value="1"/>
</dbReference>
<evidence type="ECO:0000256" key="1">
    <source>
        <dbReference type="ARBA" id="ARBA00009437"/>
    </source>
</evidence>
<dbReference type="PANTHER" id="PTHR30419">
    <property type="entry name" value="HTH-TYPE TRANSCRIPTIONAL REGULATOR YBHD"/>
    <property type="match status" value="1"/>
</dbReference>
<organism evidence="6 7">
    <name type="scientific">Acinetobacter wuhouensis</name>
    <dbReference type="NCBI Taxonomy" id="1879050"/>
    <lineage>
        <taxon>Bacteria</taxon>
        <taxon>Pseudomonadati</taxon>
        <taxon>Pseudomonadota</taxon>
        <taxon>Gammaproteobacteria</taxon>
        <taxon>Moraxellales</taxon>
        <taxon>Moraxellaceae</taxon>
        <taxon>Acinetobacter</taxon>
    </lineage>
</organism>
<evidence type="ECO:0000313" key="6">
    <source>
        <dbReference type="EMBL" id="AYO54037.1"/>
    </source>
</evidence>
<dbReference type="GO" id="GO:0003677">
    <property type="term" value="F:DNA binding"/>
    <property type="evidence" value="ECO:0007669"/>
    <property type="project" value="UniProtKB-KW"/>
</dbReference>
<dbReference type="GO" id="GO:0003700">
    <property type="term" value="F:DNA-binding transcription factor activity"/>
    <property type="evidence" value="ECO:0007669"/>
    <property type="project" value="InterPro"/>
</dbReference>
<dbReference type="GO" id="GO:0005829">
    <property type="term" value="C:cytosol"/>
    <property type="evidence" value="ECO:0007669"/>
    <property type="project" value="TreeGrafter"/>
</dbReference>
<dbReference type="Proteomes" id="UP000279962">
    <property type="component" value="Chromosome"/>
</dbReference>
<dbReference type="AlphaFoldDB" id="A0A3G2T2U4"/>
<dbReference type="InterPro" id="IPR005119">
    <property type="entry name" value="LysR_subst-bd"/>
</dbReference>
<dbReference type="InterPro" id="IPR050950">
    <property type="entry name" value="HTH-type_LysR_regulators"/>
</dbReference>
<evidence type="ECO:0000256" key="3">
    <source>
        <dbReference type="ARBA" id="ARBA00023125"/>
    </source>
</evidence>
<evidence type="ECO:0000313" key="7">
    <source>
        <dbReference type="Proteomes" id="UP000279962"/>
    </source>
</evidence>
<reference evidence="6 7" key="1">
    <citation type="submission" date="2018-10" db="EMBL/GenBank/DDBJ databases">
        <title>The complete genome of Acinetobacter wuhouensis strain WCHAW010062.</title>
        <authorList>
            <person name="Hu Y."/>
            <person name="Long H."/>
            <person name="Feng Y."/>
            <person name="Zong Z."/>
        </authorList>
    </citation>
    <scope>NUCLEOTIDE SEQUENCE [LARGE SCALE GENOMIC DNA]</scope>
    <source>
        <strain evidence="6 7">WCHAW010062</strain>
    </source>
</reference>
<keyword evidence="2" id="KW-0805">Transcription regulation</keyword>
<comment type="similarity">
    <text evidence="1">Belongs to the LysR transcriptional regulatory family.</text>
</comment>
<dbReference type="InterPro" id="IPR036388">
    <property type="entry name" value="WH-like_DNA-bd_sf"/>
</dbReference>
<dbReference type="InterPro" id="IPR036390">
    <property type="entry name" value="WH_DNA-bd_sf"/>
</dbReference>
<keyword evidence="4" id="KW-0804">Transcription</keyword>
<dbReference type="Pfam" id="PF00126">
    <property type="entry name" value="HTH_1"/>
    <property type="match status" value="1"/>
</dbReference>
<gene>
    <name evidence="6" type="ORF">CDG68_10495</name>
</gene>
<dbReference type="SUPFAM" id="SSF53850">
    <property type="entry name" value="Periplasmic binding protein-like II"/>
    <property type="match status" value="1"/>
</dbReference>
<dbReference type="Pfam" id="PF03466">
    <property type="entry name" value="LysR_substrate"/>
    <property type="match status" value="1"/>
</dbReference>
<dbReference type="PRINTS" id="PR00039">
    <property type="entry name" value="HTHLYSR"/>
</dbReference>
<dbReference type="SUPFAM" id="SSF46785">
    <property type="entry name" value="Winged helix' DNA-binding domain"/>
    <property type="match status" value="1"/>
</dbReference>
<feature type="domain" description="HTH lysR-type" evidence="5">
    <location>
        <begin position="6"/>
        <end position="63"/>
    </location>
</feature>
<dbReference type="EMBL" id="CP033133">
    <property type="protein sequence ID" value="AYO54037.1"/>
    <property type="molecule type" value="Genomic_DNA"/>
</dbReference>
<name>A0A3G2T2U4_9GAMM</name>